<keyword evidence="2 3" id="KW-0648">Protein biosynthesis</keyword>
<dbReference type="InterPro" id="IPR036191">
    <property type="entry name" value="RRF_sf"/>
</dbReference>
<proteinExistence type="inferred from homology"/>
<evidence type="ECO:0000313" key="6">
    <source>
        <dbReference type="EMBL" id="KKP88382.1"/>
    </source>
</evidence>
<reference evidence="6 7" key="1">
    <citation type="journal article" date="2015" name="Nature">
        <title>rRNA introns, odd ribosomes, and small enigmatic genomes across a large radiation of phyla.</title>
        <authorList>
            <person name="Brown C.T."/>
            <person name="Hug L.A."/>
            <person name="Thomas B.C."/>
            <person name="Sharon I."/>
            <person name="Castelle C.J."/>
            <person name="Singh A."/>
            <person name="Wilkins M.J."/>
            <person name="Williams K.H."/>
            <person name="Banfield J.F."/>
        </authorList>
    </citation>
    <scope>NUCLEOTIDE SEQUENCE [LARGE SCALE GENOMIC DNA]</scope>
</reference>
<organism evidence="6 7">
    <name type="scientific">Berkelbacteria bacterium GW2011_GWA2_35_9</name>
    <dbReference type="NCBI Taxonomy" id="1618333"/>
    <lineage>
        <taxon>Bacteria</taxon>
        <taxon>Candidatus Berkelbacteria</taxon>
    </lineage>
</organism>
<evidence type="ECO:0000259" key="5">
    <source>
        <dbReference type="Pfam" id="PF01765"/>
    </source>
</evidence>
<dbReference type="InterPro" id="IPR002661">
    <property type="entry name" value="Ribosome_recyc_fac"/>
</dbReference>
<accession>A0A0G0G9I6</accession>
<dbReference type="SUPFAM" id="SSF55194">
    <property type="entry name" value="Ribosome recycling factor, RRF"/>
    <property type="match status" value="1"/>
</dbReference>
<dbReference type="Proteomes" id="UP000034316">
    <property type="component" value="Unassembled WGS sequence"/>
</dbReference>
<keyword evidence="4" id="KW-0175">Coiled coil</keyword>
<evidence type="ECO:0000256" key="2">
    <source>
        <dbReference type="ARBA" id="ARBA00022917"/>
    </source>
</evidence>
<dbReference type="FunFam" id="3.30.1360.40:FF:000001">
    <property type="entry name" value="Ribosome-recycling factor"/>
    <property type="match status" value="1"/>
</dbReference>
<dbReference type="PANTHER" id="PTHR20982">
    <property type="entry name" value="RIBOSOME RECYCLING FACTOR"/>
    <property type="match status" value="1"/>
</dbReference>
<dbReference type="EMBL" id="LBRB01000015">
    <property type="protein sequence ID" value="KKP88382.1"/>
    <property type="molecule type" value="Genomic_DNA"/>
</dbReference>
<dbReference type="GO" id="GO:0006415">
    <property type="term" value="P:translational termination"/>
    <property type="evidence" value="ECO:0007669"/>
    <property type="project" value="UniProtKB-UniRule"/>
</dbReference>
<sequence length="185" mass="21252">MYQKIVDQLESEMTDIVSQFDDQLKSIHAGRASTAIIEDIKVTSYGTNLPLKQIATISVPESNVILISPWDISQKDSVITAIKTSDINVNPSDDGKNIRLFFPPMSEERREELKKIVKIKSEEARVVLRNLREDGWKQVQKMEKDKTITEDDKYEAEKILNKQIAKFNEEVETISEKKNNQLDNI</sequence>
<protein>
    <recommendedName>
        <fullName evidence="3">Ribosome-recycling factor</fullName>
        <shortName evidence="3">RRF</shortName>
    </recommendedName>
    <alternativeName>
        <fullName evidence="3">Ribosome-releasing factor</fullName>
    </alternativeName>
</protein>
<dbReference type="GO" id="GO:0043023">
    <property type="term" value="F:ribosomal large subunit binding"/>
    <property type="evidence" value="ECO:0007669"/>
    <property type="project" value="TreeGrafter"/>
</dbReference>
<feature type="domain" description="Ribosome recycling factor" evidence="5">
    <location>
        <begin position="21"/>
        <end position="182"/>
    </location>
</feature>
<evidence type="ECO:0000313" key="7">
    <source>
        <dbReference type="Proteomes" id="UP000034316"/>
    </source>
</evidence>
<dbReference type="Pfam" id="PF01765">
    <property type="entry name" value="RRF"/>
    <property type="match status" value="1"/>
</dbReference>
<evidence type="ECO:0000256" key="3">
    <source>
        <dbReference type="HAMAP-Rule" id="MF_00040"/>
    </source>
</evidence>
<dbReference type="GO" id="GO:0005737">
    <property type="term" value="C:cytoplasm"/>
    <property type="evidence" value="ECO:0007669"/>
    <property type="project" value="UniProtKB-SubCell"/>
</dbReference>
<feature type="coiled-coil region" evidence="4">
    <location>
        <begin position="157"/>
        <end position="184"/>
    </location>
</feature>
<evidence type="ECO:0000256" key="4">
    <source>
        <dbReference type="SAM" id="Coils"/>
    </source>
</evidence>
<dbReference type="InterPro" id="IPR023584">
    <property type="entry name" value="Ribosome_recyc_fac_dom"/>
</dbReference>
<dbReference type="Gene3D" id="1.10.132.20">
    <property type="entry name" value="Ribosome-recycling factor"/>
    <property type="match status" value="1"/>
</dbReference>
<evidence type="ECO:0000256" key="1">
    <source>
        <dbReference type="ARBA" id="ARBA00005912"/>
    </source>
</evidence>
<keyword evidence="3" id="KW-0963">Cytoplasm</keyword>
<comment type="caution">
    <text evidence="6">The sequence shown here is derived from an EMBL/GenBank/DDBJ whole genome shotgun (WGS) entry which is preliminary data.</text>
</comment>
<gene>
    <name evidence="3" type="primary">frr</name>
    <name evidence="6" type="ORF">UR93_C0015G0012</name>
</gene>
<comment type="subcellular location">
    <subcellularLocation>
        <location evidence="3">Cytoplasm</location>
    </subcellularLocation>
</comment>
<comment type="similarity">
    <text evidence="1 3">Belongs to the RRF family.</text>
</comment>
<dbReference type="HAMAP" id="MF_00040">
    <property type="entry name" value="RRF"/>
    <property type="match status" value="1"/>
</dbReference>
<dbReference type="STRING" id="1618333.UR93_C0015G0012"/>
<dbReference type="Gene3D" id="3.30.1360.40">
    <property type="match status" value="1"/>
</dbReference>
<dbReference type="PANTHER" id="PTHR20982:SF3">
    <property type="entry name" value="MITOCHONDRIAL RIBOSOME RECYCLING FACTOR PSEUDO 1"/>
    <property type="match status" value="1"/>
</dbReference>
<dbReference type="AlphaFoldDB" id="A0A0G0G9I6"/>
<name>A0A0G0G9I6_9BACT</name>
<comment type="function">
    <text evidence="3">Responsible for the release of ribosomes from messenger RNA at the termination of protein biosynthesis. May increase the efficiency of translation by recycling ribosomes from one round of translation to another.</text>
</comment>